<dbReference type="EMBL" id="VWFA01000002">
    <property type="protein sequence ID" value="KAA4694848.1"/>
    <property type="molecule type" value="Genomic_DNA"/>
</dbReference>
<accession>A0A642E5I1</accession>
<protein>
    <recommendedName>
        <fullName evidence="3">Exo-alpha-sialidase</fullName>
    </recommendedName>
</protein>
<feature type="region of interest" description="Disordered" evidence="1">
    <location>
        <begin position="28"/>
        <end position="53"/>
    </location>
</feature>
<organism evidence="2">
    <name type="scientific">Bacteroides intestinalis</name>
    <dbReference type="NCBI Taxonomy" id="329854"/>
    <lineage>
        <taxon>Bacteria</taxon>
        <taxon>Pseudomonadati</taxon>
        <taxon>Bacteroidota</taxon>
        <taxon>Bacteroidia</taxon>
        <taxon>Bacteroidales</taxon>
        <taxon>Bacteroidaceae</taxon>
        <taxon>Bacteroides</taxon>
    </lineage>
</organism>
<dbReference type="RefSeq" id="WP_130069740.1">
    <property type="nucleotide sequence ID" value="NZ_RCXO01000002.1"/>
</dbReference>
<comment type="caution">
    <text evidence="2">The sequence shown here is derived from an EMBL/GenBank/DDBJ whole genome shotgun (WGS) entry which is preliminary data.</text>
</comment>
<dbReference type="InterPro" id="IPR036278">
    <property type="entry name" value="Sialidase_sf"/>
</dbReference>
<gene>
    <name evidence="2" type="ORF">F3B37_03345</name>
</gene>
<sequence length="342" mass="36694">MKTKIFCMMVLCTGLLIGCDKEPIIPEIPVKPPVEEPEEPEEPEKPIEPGELPSTEKIINFNNEFMIVGADNNVWWSGIAYGNGKYVAVGNGTSDSGYITTSTDGENWLPVKTLGMKGWYNIAYGNGKFVVVGSAFDSCAASSIDGENWSELIHFDNEIGFRRIIFGNGKFVVVSRSGIDKGSPIISSTDGMNWTDPVYTGGTYATINDVAYGNGKFVAIGKVTNANFAITSTDGRSWSAPNVIAGSNTVNAIGFGNGKFVVGTMNGEITVSTDGINWSPIKVIQSGMQIMDITHGKGKFIMTGIVFNPVYGGYVSTSVDGENWSEPQQLSNKPLSDICAMP</sequence>
<proteinExistence type="predicted"/>
<reference evidence="2" key="1">
    <citation type="journal article" date="2019" name="Nat. Med.">
        <title>A library of human gut bacterial isolates paired with longitudinal multiomics data enables mechanistic microbiome research.</title>
        <authorList>
            <person name="Poyet M."/>
            <person name="Groussin M."/>
            <person name="Gibbons S.M."/>
            <person name="Avila-Pacheco J."/>
            <person name="Jiang X."/>
            <person name="Kearney S.M."/>
            <person name="Perrotta A.R."/>
            <person name="Berdy B."/>
            <person name="Zhao S."/>
            <person name="Lieberman T.D."/>
            <person name="Swanson P.K."/>
            <person name="Smith M."/>
            <person name="Roesemann S."/>
            <person name="Alexander J.E."/>
            <person name="Rich S.A."/>
            <person name="Livny J."/>
            <person name="Vlamakis H."/>
            <person name="Clish C."/>
            <person name="Bullock K."/>
            <person name="Deik A."/>
            <person name="Scott J."/>
            <person name="Pierce K.A."/>
            <person name="Xavier R.J."/>
            <person name="Alm E.J."/>
        </authorList>
    </citation>
    <scope>NUCLEOTIDE SEQUENCE</scope>
    <source>
        <strain evidence="2">BIOML-A1</strain>
    </source>
</reference>
<name>A0A642E5I1_9BACE</name>
<evidence type="ECO:0000256" key="1">
    <source>
        <dbReference type="SAM" id="MobiDB-lite"/>
    </source>
</evidence>
<evidence type="ECO:0000313" key="2">
    <source>
        <dbReference type="EMBL" id="KAA4694848.1"/>
    </source>
</evidence>
<evidence type="ECO:0008006" key="3">
    <source>
        <dbReference type="Google" id="ProtNLM"/>
    </source>
</evidence>
<dbReference type="SUPFAM" id="SSF50939">
    <property type="entry name" value="Sialidases"/>
    <property type="match status" value="1"/>
</dbReference>
<dbReference type="PROSITE" id="PS51257">
    <property type="entry name" value="PROKAR_LIPOPROTEIN"/>
    <property type="match status" value="1"/>
</dbReference>
<dbReference type="AlphaFoldDB" id="A0A642E5I1"/>
<dbReference type="OrthoDB" id="1050701at2"/>